<evidence type="ECO:0000259" key="5">
    <source>
        <dbReference type="PROSITE" id="PS50011"/>
    </source>
</evidence>
<dbReference type="PROSITE" id="PS50011">
    <property type="entry name" value="PROTEIN_KINASE_DOM"/>
    <property type="match status" value="1"/>
</dbReference>
<dbReference type="Proteomes" id="UP001328107">
    <property type="component" value="Unassembled WGS sequence"/>
</dbReference>
<dbReference type="AlphaFoldDB" id="A0AAN4ZFM7"/>
<keyword evidence="3" id="KW-0418">Kinase</keyword>
<name>A0AAN4ZFM7_9BILA</name>
<dbReference type="GO" id="GO:0005524">
    <property type="term" value="F:ATP binding"/>
    <property type="evidence" value="ECO:0007669"/>
    <property type="project" value="UniProtKB-KW"/>
</dbReference>
<dbReference type="EMBL" id="BTRK01000002">
    <property type="protein sequence ID" value="GMR38246.1"/>
    <property type="molecule type" value="Genomic_DNA"/>
</dbReference>
<sequence>RFTNEFVVSKLRGVGGFGCVFEAVNKYENWEYAVKRVSVDARDINMSLREVRAMAQLDHPNIVRYNSTWIEAPPEIYVHIQLYNHSLSDWLADNDDPSTREIPRMKSWLKQMVSAVDYIHSRNLIHRDLKVSRLPSNILFAEQDHLKLCDLGIATERRYDDEFDIDITRTSTETMLYMSPEQRLLFRYSSKSDIFTLGLIFGELCVVMSSSERIEVKMVT</sequence>
<dbReference type="Pfam" id="PF00069">
    <property type="entry name" value="Pkinase"/>
    <property type="match status" value="1"/>
</dbReference>
<comment type="caution">
    <text evidence="6">The sequence shown here is derived from an EMBL/GenBank/DDBJ whole genome shotgun (WGS) entry which is preliminary data.</text>
</comment>
<dbReference type="SUPFAM" id="SSF56112">
    <property type="entry name" value="Protein kinase-like (PK-like)"/>
    <property type="match status" value="1"/>
</dbReference>
<dbReference type="InterPro" id="IPR011009">
    <property type="entry name" value="Kinase-like_dom_sf"/>
</dbReference>
<dbReference type="GO" id="GO:0004694">
    <property type="term" value="F:eukaryotic translation initiation factor 2alpha kinase activity"/>
    <property type="evidence" value="ECO:0007669"/>
    <property type="project" value="TreeGrafter"/>
</dbReference>
<dbReference type="Gene3D" id="3.30.200.20">
    <property type="entry name" value="Phosphorylase Kinase, domain 1"/>
    <property type="match status" value="1"/>
</dbReference>
<feature type="non-terminal residue" evidence="6">
    <location>
        <position position="1"/>
    </location>
</feature>
<evidence type="ECO:0000313" key="7">
    <source>
        <dbReference type="Proteomes" id="UP001328107"/>
    </source>
</evidence>
<evidence type="ECO:0000256" key="2">
    <source>
        <dbReference type="ARBA" id="ARBA00022741"/>
    </source>
</evidence>
<dbReference type="InterPro" id="IPR050339">
    <property type="entry name" value="CC_SR_Kinase"/>
</dbReference>
<keyword evidence="2" id="KW-0547">Nucleotide-binding</keyword>
<evidence type="ECO:0000256" key="4">
    <source>
        <dbReference type="ARBA" id="ARBA00022840"/>
    </source>
</evidence>
<reference evidence="7" key="1">
    <citation type="submission" date="2022-10" db="EMBL/GenBank/DDBJ databases">
        <title>Genome assembly of Pristionchus species.</title>
        <authorList>
            <person name="Yoshida K."/>
            <person name="Sommer R.J."/>
        </authorList>
    </citation>
    <scope>NUCLEOTIDE SEQUENCE [LARGE SCALE GENOMIC DNA]</scope>
    <source>
        <strain evidence="7">RS5460</strain>
    </source>
</reference>
<evidence type="ECO:0000313" key="6">
    <source>
        <dbReference type="EMBL" id="GMR38246.1"/>
    </source>
</evidence>
<keyword evidence="7" id="KW-1185">Reference proteome</keyword>
<dbReference type="InterPro" id="IPR000719">
    <property type="entry name" value="Prot_kinase_dom"/>
</dbReference>
<dbReference type="Gene3D" id="1.10.510.10">
    <property type="entry name" value="Transferase(Phosphotransferase) domain 1"/>
    <property type="match status" value="1"/>
</dbReference>
<dbReference type="GO" id="GO:0005737">
    <property type="term" value="C:cytoplasm"/>
    <property type="evidence" value="ECO:0007669"/>
    <property type="project" value="TreeGrafter"/>
</dbReference>
<feature type="domain" description="Protein kinase" evidence="5">
    <location>
        <begin position="6"/>
        <end position="220"/>
    </location>
</feature>
<dbReference type="GO" id="GO:0005634">
    <property type="term" value="C:nucleus"/>
    <property type="evidence" value="ECO:0007669"/>
    <property type="project" value="TreeGrafter"/>
</dbReference>
<gene>
    <name evidence="6" type="ORF">PMAYCL1PPCAC_08441</name>
</gene>
<dbReference type="PANTHER" id="PTHR11042">
    <property type="entry name" value="EUKARYOTIC TRANSLATION INITIATION FACTOR 2-ALPHA KINASE EIF2-ALPHA KINASE -RELATED"/>
    <property type="match status" value="1"/>
</dbReference>
<protein>
    <recommendedName>
        <fullName evidence="5">Protein kinase domain-containing protein</fullName>
    </recommendedName>
</protein>
<organism evidence="6 7">
    <name type="scientific">Pristionchus mayeri</name>
    <dbReference type="NCBI Taxonomy" id="1317129"/>
    <lineage>
        <taxon>Eukaryota</taxon>
        <taxon>Metazoa</taxon>
        <taxon>Ecdysozoa</taxon>
        <taxon>Nematoda</taxon>
        <taxon>Chromadorea</taxon>
        <taxon>Rhabditida</taxon>
        <taxon>Rhabditina</taxon>
        <taxon>Diplogasteromorpha</taxon>
        <taxon>Diplogasteroidea</taxon>
        <taxon>Neodiplogasteridae</taxon>
        <taxon>Pristionchus</taxon>
    </lineage>
</organism>
<dbReference type="PANTHER" id="PTHR11042:SF91">
    <property type="entry name" value="EUKARYOTIC TRANSLATION INITIATION FACTOR 2-ALPHA KINASE"/>
    <property type="match status" value="1"/>
</dbReference>
<accession>A0AAN4ZFM7</accession>
<evidence type="ECO:0000256" key="1">
    <source>
        <dbReference type="ARBA" id="ARBA00022679"/>
    </source>
</evidence>
<evidence type="ECO:0000256" key="3">
    <source>
        <dbReference type="ARBA" id="ARBA00022777"/>
    </source>
</evidence>
<proteinExistence type="predicted"/>
<feature type="non-terminal residue" evidence="6">
    <location>
        <position position="220"/>
    </location>
</feature>
<keyword evidence="4" id="KW-0067">ATP-binding</keyword>
<keyword evidence="1" id="KW-0808">Transferase</keyword>